<dbReference type="RefSeq" id="WP_155303704.1">
    <property type="nucleotide sequence ID" value="NZ_AP021875.1"/>
</dbReference>
<reference evidence="2 3" key="1">
    <citation type="submission" date="2019-11" db="EMBL/GenBank/DDBJ databases">
        <title>Comparative genomics of hydrocarbon-degrading Desulfosarcina strains.</title>
        <authorList>
            <person name="Watanabe M."/>
            <person name="Kojima H."/>
            <person name="Fukui M."/>
        </authorList>
    </citation>
    <scope>NUCLEOTIDE SEQUENCE [LARGE SCALE GENOMIC DNA]</scope>
    <source>
        <strain evidence="2 3">PP31</strain>
    </source>
</reference>
<dbReference type="EMBL" id="AP021875">
    <property type="protein sequence ID" value="BBO74700.1"/>
    <property type="molecule type" value="Genomic_DNA"/>
</dbReference>
<dbReference type="OrthoDB" id="5405647at2"/>
<dbReference type="AlphaFoldDB" id="A0A5K7Z217"/>
<sequence>MRNKTQRQRDLAKIHIAKKQLGLDDDTYRAMLFQVAGVSSPAKLTALGRARVLEHLHRSGFKAARRRRSGAPGSYPGRPGKVDRHLQLQKIEALLTIGGKPWKYAHKLALRICKTDRIEWVPDHKLYKIITALRKQAQREGWDLSGEM</sequence>
<accession>A0A5K7Z217</accession>
<dbReference type="KEGG" id="dwd:DSCW_21170"/>
<proteinExistence type="predicted"/>
<dbReference type="Proteomes" id="UP000427769">
    <property type="component" value="Chromosome"/>
</dbReference>
<evidence type="ECO:0000313" key="3">
    <source>
        <dbReference type="Proteomes" id="UP000427769"/>
    </source>
</evidence>
<evidence type="ECO:0000256" key="1">
    <source>
        <dbReference type="SAM" id="MobiDB-lite"/>
    </source>
</evidence>
<dbReference type="Pfam" id="PF06252">
    <property type="entry name" value="GemA"/>
    <property type="match status" value="1"/>
</dbReference>
<organism evidence="2 3">
    <name type="scientific">Desulfosarcina widdelii</name>
    <dbReference type="NCBI Taxonomy" id="947919"/>
    <lineage>
        <taxon>Bacteria</taxon>
        <taxon>Pseudomonadati</taxon>
        <taxon>Thermodesulfobacteriota</taxon>
        <taxon>Desulfobacteria</taxon>
        <taxon>Desulfobacterales</taxon>
        <taxon>Desulfosarcinaceae</taxon>
        <taxon>Desulfosarcina</taxon>
    </lineage>
</organism>
<protein>
    <recommendedName>
        <fullName evidence="4">GemA protein</fullName>
    </recommendedName>
</protein>
<feature type="region of interest" description="Disordered" evidence="1">
    <location>
        <begin position="61"/>
        <end position="81"/>
    </location>
</feature>
<evidence type="ECO:0008006" key="4">
    <source>
        <dbReference type="Google" id="ProtNLM"/>
    </source>
</evidence>
<gene>
    <name evidence="2" type="ORF">DSCW_21170</name>
</gene>
<dbReference type="InterPro" id="IPR009363">
    <property type="entry name" value="Phage_Mu_Gp16"/>
</dbReference>
<name>A0A5K7Z217_9BACT</name>
<feature type="compositionally biased region" description="Low complexity" evidence="1">
    <location>
        <begin position="70"/>
        <end position="79"/>
    </location>
</feature>
<keyword evidence="3" id="KW-1185">Reference proteome</keyword>
<evidence type="ECO:0000313" key="2">
    <source>
        <dbReference type="EMBL" id="BBO74700.1"/>
    </source>
</evidence>